<feature type="domain" description="GGDEF" evidence="3">
    <location>
        <begin position="354"/>
        <end position="484"/>
    </location>
</feature>
<feature type="domain" description="EAL" evidence="2">
    <location>
        <begin position="493"/>
        <end position="746"/>
    </location>
</feature>
<evidence type="ECO:0000259" key="3">
    <source>
        <dbReference type="PROSITE" id="PS50887"/>
    </source>
</evidence>
<dbReference type="InterPro" id="IPR029787">
    <property type="entry name" value="Nucleotide_cyclase"/>
</dbReference>
<name>A0A2X2CRS0_PSELU</name>
<feature type="transmembrane region" description="Helical" evidence="1">
    <location>
        <begin position="58"/>
        <end position="76"/>
    </location>
</feature>
<keyword evidence="7" id="KW-1185">Reference proteome</keyword>
<dbReference type="SUPFAM" id="SSF141868">
    <property type="entry name" value="EAL domain-like"/>
    <property type="match status" value="1"/>
</dbReference>
<keyword evidence="1" id="KW-0472">Membrane</keyword>
<dbReference type="Proteomes" id="UP000626180">
    <property type="component" value="Unassembled WGS sequence"/>
</dbReference>
<proteinExistence type="predicted"/>
<keyword evidence="1" id="KW-1133">Transmembrane helix</keyword>
<evidence type="ECO:0000256" key="1">
    <source>
        <dbReference type="SAM" id="Phobius"/>
    </source>
</evidence>
<gene>
    <name evidence="5" type="primary">gmr_8</name>
    <name evidence="4" type="ORF">IRZ65_00945</name>
    <name evidence="5" type="ORF">NCTC11842_03478</name>
</gene>
<dbReference type="InterPro" id="IPR043128">
    <property type="entry name" value="Rev_trsase/Diguanyl_cyclase"/>
</dbReference>
<keyword evidence="1" id="KW-0812">Transmembrane</keyword>
<dbReference type="Gene3D" id="3.30.70.270">
    <property type="match status" value="1"/>
</dbReference>
<dbReference type="NCBIfam" id="TIGR00254">
    <property type="entry name" value="GGDEF"/>
    <property type="match status" value="1"/>
</dbReference>
<dbReference type="PANTHER" id="PTHR33121">
    <property type="entry name" value="CYCLIC DI-GMP PHOSPHODIESTERASE PDEF"/>
    <property type="match status" value="1"/>
</dbReference>
<dbReference type="SMART" id="SM00052">
    <property type="entry name" value="EAL"/>
    <property type="match status" value="1"/>
</dbReference>
<dbReference type="AlphaFoldDB" id="A0A2X2CRS0"/>
<dbReference type="CDD" id="cd01949">
    <property type="entry name" value="GGDEF"/>
    <property type="match status" value="1"/>
</dbReference>
<reference evidence="5 6" key="1">
    <citation type="submission" date="2018-06" db="EMBL/GenBank/DDBJ databases">
        <authorList>
            <consortium name="Pathogen Informatics"/>
            <person name="Doyle S."/>
        </authorList>
    </citation>
    <scope>NUCLEOTIDE SEQUENCE [LARGE SCALE GENOMIC DNA]</scope>
    <source>
        <strain evidence="5 6">NCTC11842</strain>
    </source>
</reference>
<dbReference type="EC" id="3.1.4.52" evidence="5"/>
<dbReference type="InterPro" id="IPR000160">
    <property type="entry name" value="GGDEF_dom"/>
</dbReference>
<dbReference type="PROSITE" id="PS50883">
    <property type="entry name" value="EAL"/>
    <property type="match status" value="1"/>
</dbReference>
<feature type="transmembrane region" description="Helical" evidence="1">
    <location>
        <begin position="167"/>
        <end position="188"/>
    </location>
</feature>
<accession>A0A2X2CRS0</accession>
<sequence length="751" mass="84475">MIHRLRRFLLLDESRQTPTPDFIWKTSTLRVLALSSIVLVALIFIHCTYQALEAGRPYVLIMEAVFLGAFFSLFAFRSRSYRLSGTVLIFVLYALGLCSLFFVDYKQAKAGILIIYATPLLALIFFNWRVYLVLCVANLLPLYLLLSDTPIPHLFGINLSLNYTRNYLHLLLFMLFNVCIPLAIARLITTLANAQRRQHQLNQALQYSQQLYNEVFSHLGAFLLCRSDGLILKLNDEAAALLGLPARVIESQVYLGNLVRNEQGEPVKLVPDDSLQEWQVQGRTKPRWLNLRISQPTSNQNVLVKLRDITHLHALQSELRNSERLSILDPLVGVLNRSGAIKRLEQAIGQTGSKPLAALTIRLPHLTYINTKYGLDVGDQYLQAFAHHLSRLPRKNLVARLKGATFLVVLTELDSIEIGLDRLHELKSSLPPHLQIDRHLIDVAPDLGTAFYPQDATNALQLIERSSHALKNPHGDTLLPTYDSTLAQRTFERTELLLELRKAIETRALFLHYQPRVDAQGNLHSVEALVRWTDPNGRPVPPDQFVAIAEESGLIHTLDAYVRDMACAQIARWKRDLGTAPLVAVNLSAQEVATEGLAEKFSGCLQRYGLTPHDLEIEITESSLLHENETTLTNLKTLETSGYRLTMDDFGTGYSSLSRLTHLPISSLKIDRSFLADVPGSERQETLIKTLIALARLMDLKVVAEGVETNEQLALLDSLGCDLYQGYLFSRPVDASTLTERYLAPGLLFKE</sequence>
<dbReference type="Pfam" id="PF00563">
    <property type="entry name" value="EAL"/>
    <property type="match status" value="1"/>
</dbReference>
<evidence type="ECO:0000313" key="6">
    <source>
        <dbReference type="Proteomes" id="UP000250443"/>
    </source>
</evidence>
<organism evidence="5 6">
    <name type="scientific">Pseudomonas luteola</name>
    <dbReference type="NCBI Taxonomy" id="47886"/>
    <lineage>
        <taxon>Bacteria</taxon>
        <taxon>Pseudomonadati</taxon>
        <taxon>Pseudomonadota</taxon>
        <taxon>Gammaproteobacteria</taxon>
        <taxon>Pseudomonadales</taxon>
        <taxon>Pseudomonadaceae</taxon>
        <taxon>Pseudomonas</taxon>
    </lineage>
</organism>
<evidence type="ECO:0000313" key="4">
    <source>
        <dbReference type="EMBL" id="MBF8639248.1"/>
    </source>
</evidence>
<dbReference type="InterPro" id="IPR035919">
    <property type="entry name" value="EAL_sf"/>
</dbReference>
<dbReference type="PANTHER" id="PTHR33121:SF79">
    <property type="entry name" value="CYCLIC DI-GMP PHOSPHODIESTERASE PDED-RELATED"/>
    <property type="match status" value="1"/>
</dbReference>
<dbReference type="PROSITE" id="PS50887">
    <property type="entry name" value="GGDEF"/>
    <property type="match status" value="1"/>
</dbReference>
<dbReference type="SMART" id="SM00267">
    <property type="entry name" value="GGDEF"/>
    <property type="match status" value="1"/>
</dbReference>
<feature type="transmembrane region" description="Helical" evidence="1">
    <location>
        <begin position="130"/>
        <end position="147"/>
    </location>
</feature>
<dbReference type="GO" id="GO:0071111">
    <property type="term" value="F:cyclic-guanylate-specific phosphodiesterase activity"/>
    <property type="evidence" value="ECO:0007669"/>
    <property type="project" value="UniProtKB-EC"/>
</dbReference>
<dbReference type="InterPro" id="IPR001633">
    <property type="entry name" value="EAL_dom"/>
</dbReference>
<dbReference type="Gene3D" id="3.20.20.450">
    <property type="entry name" value="EAL domain"/>
    <property type="match status" value="1"/>
</dbReference>
<dbReference type="SUPFAM" id="SSF55073">
    <property type="entry name" value="Nucleotide cyclase"/>
    <property type="match status" value="1"/>
</dbReference>
<dbReference type="Proteomes" id="UP000250443">
    <property type="component" value="Unassembled WGS sequence"/>
</dbReference>
<dbReference type="EMBL" id="JADMCD010000001">
    <property type="protein sequence ID" value="MBF8639248.1"/>
    <property type="molecule type" value="Genomic_DNA"/>
</dbReference>
<dbReference type="CDD" id="cd01948">
    <property type="entry name" value="EAL"/>
    <property type="match status" value="1"/>
</dbReference>
<dbReference type="Pfam" id="PF00990">
    <property type="entry name" value="GGDEF"/>
    <property type="match status" value="1"/>
</dbReference>
<feature type="transmembrane region" description="Helical" evidence="1">
    <location>
        <begin position="83"/>
        <end position="102"/>
    </location>
</feature>
<reference evidence="4 7" key="2">
    <citation type="submission" date="2020-10" db="EMBL/GenBank/DDBJ databases">
        <title>Genome sequences of Pseudomonas isolates.</title>
        <authorList>
            <person name="Wessels L."/>
            <person name="Reich F."/>
            <person name="Hammerl J."/>
        </authorList>
    </citation>
    <scope>NUCLEOTIDE SEQUENCE [LARGE SCALE GENOMIC DNA]</scope>
    <source>
        <strain evidence="4 7">20-MO00624-0</strain>
    </source>
</reference>
<dbReference type="InterPro" id="IPR050706">
    <property type="entry name" value="Cyclic-di-GMP_PDE-like"/>
</dbReference>
<evidence type="ECO:0000313" key="7">
    <source>
        <dbReference type="Proteomes" id="UP000626180"/>
    </source>
</evidence>
<protein>
    <submittedName>
        <fullName evidence="4">GGDEF domain-containing protein</fullName>
    </submittedName>
    <submittedName>
        <fullName evidence="5">PAS/PAC sensor-containing diguanylate cyclase/phosphodiesterase</fullName>
        <ecNumber evidence="5">3.1.4.52</ecNumber>
    </submittedName>
</protein>
<dbReference type="EMBL" id="UAUF01000013">
    <property type="protein sequence ID" value="SPZ09894.1"/>
    <property type="molecule type" value="Genomic_DNA"/>
</dbReference>
<evidence type="ECO:0000259" key="2">
    <source>
        <dbReference type="PROSITE" id="PS50883"/>
    </source>
</evidence>
<dbReference type="RefSeq" id="WP_010797454.1">
    <property type="nucleotide sequence ID" value="NZ_CP069262.1"/>
</dbReference>
<keyword evidence="5" id="KW-0378">Hydrolase</keyword>
<feature type="transmembrane region" description="Helical" evidence="1">
    <location>
        <begin position="31"/>
        <end position="52"/>
    </location>
</feature>
<evidence type="ECO:0000313" key="5">
    <source>
        <dbReference type="EMBL" id="SPZ09894.1"/>
    </source>
</evidence>